<dbReference type="WBParaSite" id="JU765_v2.g15318.t1">
    <property type="protein sequence ID" value="JU765_v2.g15318.t1"/>
    <property type="gene ID" value="JU765_v2.g15318"/>
</dbReference>
<accession>A0AC34QDR3</accession>
<proteinExistence type="predicted"/>
<name>A0AC34QDR3_9BILA</name>
<organism evidence="1 2">
    <name type="scientific">Panagrolaimus sp. JU765</name>
    <dbReference type="NCBI Taxonomy" id="591449"/>
    <lineage>
        <taxon>Eukaryota</taxon>
        <taxon>Metazoa</taxon>
        <taxon>Ecdysozoa</taxon>
        <taxon>Nematoda</taxon>
        <taxon>Chromadorea</taxon>
        <taxon>Rhabditida</taxon>
        <taxon>Tylenchina</taxon>
        <taxon>Panagrolaimomorpha</taxon>
        <taxon>Panagrolaimoidea</taxon>
        <taxon>Panagrolaimidae</taxon>
        <taxon>Panagrolaimus</taxon>
    </lineage>
</organism>
<evidence type="ECO:0000313" key="1">
    <source>
        <dbReference type="Proteomes" id="UP000887576"/>
    </source>
</evidence>
<evidence type="ECO:0000313" key="2">
    <source>
        <dbReference type="WBParaSite" id="JU765_v2.g15318.t1"/>
    </source>
</evidence>
<dbReference type="Proteomes" id="UP000887576">
    <property type="component" value="Unplaced"/>
</dbReference>
<sequence length="199" mass="22621">MFANNPQQTIIGGSASYQNEIRRTPYFSTGMTPNQFPSLPGENGAYLPIGPGHPLPPPGSIIQSAQPCPMSPFTKYLDQTQQEALHELILEARRSGAEESDVKRYIDRYLKEILSPEKFVALQQENADFERRLSFFRRGKRSVDSVKGTLPTRFDQATFKTRRQKKAPQKLEFANKGEFLDYIDVPRTPKTLDDLIELV</sequence>
<reference evidence="2" key="1">
    <citation type="submission" date="2022-11" db="UniProtKB">
        <authorList>
            <consortium name="WormBaseParasite"/>
        </authorList>
    </citation>
    <scope>IDENTIFICATION</scope>
</reference>
<protein>
    <submittedName>
        <fullName evidence="2">Uncharacterized protein</fullName>
    </submittedName>
</protein>